<feature type="region of interest" description="Disordered" evidence="3">
    <location>
        <begin position="224"/>
        <end position="252"/>
    </location>
</feature>
<dbReference type="PROSITE" id="PS50404">
    <property type="entry name" value="GST_NTER"/>
    <property type="match status" value="1"/>
</dbReference>
<dbReference type="PROSITE" id="PS50405">
    <property type="entry name" value="GST_CTER"/>
    <property type="match status" value="1"/>
</dbReference>
<accession>A0A1D9QIW3</accession>
<dbReference type="EMBL" id="CP017826">
    <property type="protein sequence ID" value="APA14885.1"/>
    <property type="molecule type" value="Genomic_DNA"/>
</dbReference>
<proteinExistence type="inferred from homology"/>
<evidence type="ECO:0000313" key="7">
    <source>
        <dbReference type="Proteomes" id="UP000177798"/>
    </source>
</evidence>
<sequence>MSSSNRPSGLIAKSGIEILTAGTPNGHKATILLEELKEAYGKDYVYQPINIGENIQKEPWFTKVCPNGRIPAIVDHDRNDFAVFETAAILTYMTRHYDPEHKFSFTDPDDISRAEQWIAWQHGGLGPMQGQSNHFYRLAKERIPYPTQRYVGESERLYGILDSHLKDREYIVGPGKGKYSIADIASFGWVNVSYFAGVDLAKFPSLEKWWERINARPAVKKGTAIPSESKFGNETYQRRLKEEPEFKESEDKLTDLANKAKEQYGYKYASP</sequence>
<dbReference type="PANTHER" id="PTHR44051:SF6">
    <property type="entry name" value="GLUTATHIONE S-TRANSFERASE II"/>
    <property type="match status" value="1"/>
</dbReference>
<gene>
    <name evidence="6" type="ORF">sscle_13g096550</name>
</gene>
<dbReference type="AlphaFoldDB" id="A0A1D9QIW3"/>
<dbReference type="Gene3D" id="1.20.1050.10">
    <property type="match status" value="1"/>
</dbReference>
<evidence type="ECO:0000259" key="4">
    <source>
        <dbReference type="PROSITE" id="PS50404"/>
    </source>
</evidence>
<feature type="domain" description="GST N-terminal" evidence="4">
    <location>
        <begin position="17"/>
        <end position="101"/>
    </location>
</feature>
<dbReference type="SFLD" id="SFLDG00358">
    <property type="entry name" value="Main_(cytGST)"/>
    <property type="match status" value="1"/>
</dbReference>
<evidence type="ECO:0008006" key="8">
    <source>
        <dbReference type="Google" id="ProtNLM"/>
    </source>
</evidence>
<protein>
    <recommendedName>
        <fullName evidence="8">Glutathione S-transferase II</fullName>
    </recommendedName>
</protein>
<dbReference type="RefSeq" id="XP_001584671.1">
    <property type="nucleotide sequence ID" value="XM_001584621.1"/>
</dbReference>
<name>A0A1D9QIW3_SCLS1</name>
<comment type="similarity">
    <text evidence="1 2">Belongs to the GST superfamily.</text>
</comment>
<dbReference type="OrthoDB" id="422574at2759"/>
<dbReference type="Gene3D" id="3.40.30.10">
    <property type="entry name" value="Glutaredoxin"/>
    <property type="match status" value="1"/>
</dbReference>
<dbReference type="InterPro" id="IPR010987">
    <property type="entry name" value="Glutathione-S-Trfase_C-like"/>
</dbReference>
<dbReference type="SFLD" id="SFLDG01151">
    <property type="entry name" value="Main.2:_Nu-like"/>
    <property type="match status" value="1"/>
</dbReference>
<dbReference type="Pfam" id="PF00043">
    <property type="entry name" value="GST_C"/>
    <property type="match status" value="1"/>
</dbReference>
<dbReference type="InterPro" id="IPR004045">
    <property type="entry name" value="Glutathione_S-Trfase_N"/>
</dbReference>
<dbReference type="SUPFAM" id="SSF47616">
    <property type="entry name" value="GST C-terminal domain-like"/>
    <property type="match status" value="1"/>
</dbReference>
<dbReference type="InterPro" id="IPR004046">
    <property type="entry name" value="GST_C"/>
</dbReference>
<feature type="domain" description="GST C-terminal" evidence="5">
    <location>
        <begin position="107"/>
        <end position="237"/>
    </location>
</feature>
<dbReference type="Proteomes" id="UP000177798">
    <property type="component" value="Chromosome 13"/>
</dbReference>
<reference evidence="7" key="1">
    <citation type="journal article" date="2017" name="Genome Biol. Evol.">
        <title>The complete genome sequence of the phytopathogenic fungus Sclerotinia sclerotiorum reveals insights into the genome architecture of broad host range pathogens.</title>
        <authorList>
            <person name="Derbyshire M."/>
            <person name="Denton-Giles M."/>
            <person name="Hegedus D."/>
            <person name="Seifbarghy S."/>
            <person name="Rollins J."/>
            <person name="van Kan J."/>
            <person name="Seidl M.F."/>
            <person name="Faino L."/>
            <person name="Mbengue M."/>
            <person name="Navaud O."/>
            <person name="Raffaele S."/>
            <person name="Hammond-Kosack K."/>
            <person name="Heard S."/>
            <person name="Oliver R."/>
        </authorList>
    </citation>
    <scope>NUCLEOTIDE SEQUENCE [LARGE SCALE GENOMIC DNA]</scope>
    <source>
        <strain evidence="7">ATCC 18683 / 1980 / Ss-1</strain>
    </source>
</reference>
<evidence type="ECO:0000256" key="3">
    <source>
        <dbReference type="SAM" id="MobiDB-lite"/>
    </source>
</evidence>
<evidence type="ECO:0000259" key="5">
    <source>
        <dbReference type="PROSITE" id="PS50405"/>
    </source>
</evidence>
<dbReference type="InterPro" id="IPR036249">
    <property type="entry name" value="Thioredoxin-like_sf"/>
</dbReference>
<evidence type="ECO:0000256" key="2">
    <source>
        <dbReference type="RuleBase" id="RU003494"/>
    </source>
</evidence>
<dbReference type="InterPro" id="IPR036282">
    <property type="entry name" value="Glutathione-S-Trfase_C_sf"/>
</dbReference>
<dbReference type="SFLD" id="SFLDS00019">
    <property type="entry name" value="Glutathione_Transferase_(cytos"/>
    <property type="match status" value="1"/>
</dbReference>
<dbReference type="CDD" id="cd03048">
    <property type="entry name" value="GST_N_Ure2p_like"/>
    <property type="match status" value="1"/>
</dbReference>
<dbReference type="SUPFAM" id="SSF52833">
    <property type="entry name" value="Thioredoxin-like"/>
    <property type="match status" value="1"/>
</dbReference>
<dbReference type="InterPro" id="IPR040079">
    <property type="entry name" value="Glutathione_S-Trfase"/>
</dbReference>
<evidence type="ECO:0000313" key="6">
    <source>
        <dbReference type="EMBL" id="APA14885.1"/>
    </source>
</evidence>
<evidence type="ECO:0000256" key="1">
    <source>
        <dbReference type="ARBA" id="ARBA00007409"/>
    </source>
</evidence>
<dbReference type="KEGG" id="ssl:SS1G_14440"/>
<feature type="compositionally biased region" description="Basic and acidic residues" evidence="3">
    <location>
        <begin position="236"/>
        <end position="252"/>
    </location>
</feature>
<dbReference type="VEuPathDB" id="FungiDB:sscle_13g096550"/>
<dbReference type="PANTHER" id="PTHR44051">
    <property type="entry name" value="GLUTATHIONE S-TRANSFERASE-RELATED"/>
    <property type="match status" value="1"/>
</dbReference>
<dbReference type="OMA" id="KEPWFTK"/>
<organism evidence="6 7">
    <name type="scientific">Sclerotinia sclerotiorum (strain ATCC 18683 / 1980 / Ss-1)</name>
    <name type="common">White mold</name>
    <name type="synonym">Whetzelinia sclerotiorum</name>
    <dbReference type="NCBI Taxonomy" id="665079"/>
    <lineage>
        <taxon>Eukaryota</taxon>
        <taxon>Fungi</taxon>
        <taxon>Dikarya</taxon>
        <taxon>Ascomycota</taxon>
        <taxon>Pezizomycotina</taxon>
        <taxon>Leotiomycetes</taxon>
        <taxon>Helotiales</taxon>
        <taxon>Sclerotiniaceae</taxon>
        <taxon>Sclerotinia</taxon>
    </lineage>
</organism>
<dbReference type="Pfam" id="PF02798">
    <property type="entry name" value="GST_N"/>
    <property type="match status" value="1"/>
</dbReference>